<evidence type="ECO:0000256" key="4">
    <source>
        <dbReference type="ARBA" id="ARBA00022833"/>
    </source>
</evidence>
<evidence type="ECO:0000256" key="2">
    <source>
        <dbReference type="ARBA" id="ARBA00007581"/>
    </source>
</evidence>
<dbReference type="Proteomes" id="UP000001449">
    <property type="component" value="Chromosome 13"/>
</dbReference>
<dbReference type="eggNOG" id="ENOG502QS66">
    <property type="taxonomic scope" value="Eukaryota"/>
</dbReference>
<dbReference type="Pfam" id="PF02900">
    <property type="entry name" value="LigB"/>
    <property type="match status" value="1"/>
</dbReference>
<dbReference type="RefSeq" id="XP_002293560.1">
    <property type="nucleotide sequence ID" value="XM_002293524.1"/>
</dbReference>
<dbReference type="GO" id="GO:0008270">
    <property type="term" value="F:zinc ion binding"/>
    <property type="evidence" value="ECO:0007669"/>
    <property type="project" value="InterPro"/>
</dbReference>
<reference evidence="7 8" key="2">
    <citation type="journal article" date="2008" name="Nature">
        <title>The Phaeodactylum genome reveals the evolutionary history of diatom genomes.</title>
        <authorList>
            <person name="Bowler C."/>
            <person name="Allen A.E."/>
            <person name="Badger J.H."/>
            <person name="Grimwood J."/>
            <person name="Jabbari K."/>
            <person name="Kuo A."/>
            <person name="Maheswari U."/>
            <person name="Martens C."/>
            <person name="Maumus F."/>
            <person name="Otillar R.P."/>
            <person name="Rayko E."/>
            <person name="Salamov A."/>
            <person name="Vandepoele K."/>
            <person name="Beszteri B."/>
            <person name="Gruber A."/>
            <person name="Heijde M."/>
            <person name="Katinka M."/>
            <person name="Mock T."/>
            <person name="Valentin K."/>
            <person name="Verret F."/>
            <person name="Berges J.A."/>
            <person name="Brownlee C."/>
            <person name="Cadoret J.P."/>
            <person name="Chiovitti A."/>
            <person name="Choi C.J."/>
            <person name="Coesel S."/>
            <person name="De Martino A."/>
            <person name="Detter J.C."/>
            <person name="Durkin C."/>
            <person name="Falciatore A."/>
            <person name="Fournet J."/>
            <person name="Haruta M."/>
            <person name="Huysman M.J."/>
            <person name="Jenkins B.D."/>
            <person name="Jiroutova K."/>
            <person name="Jorgensen R.E."/>
            <person name="Joubert Y."/>
            <person name="Kaplan A."/>
            <person name="Kroger N."/>
            <person name="Kroth P.G."/>
            <person name="La Roche J."/>
            <person name="Lindquist E."/>
            <person name="Lommer M."/>
            <person name="Martin-Jezequel V."/>
            <person name="Lopez P.J."/>
            <person name="Lucas S."/>
            <person name="Mangogna M."/>
            <person name="McGinnis K."/>
            <person name="Medlin L.K."/>
            <person name="Montsant A."/>
            <person name="Oudot-Le Secq M.P."/>
            <person name="Napoli C."/>
            <person name="Obornik M."/>
            <person name="Parker M.S."/>
            <person name="Petit J.L."/>
            <person name="Porcel B.M."/>
            <person name="Poulsen N."/>
            <person name="Robison M."/>
            <person name="Rychlewski L."/>
            <person name="Rynearson T.A."/>
            <person name="Schmutz J."/>
            <person name="Shapiro H."/>
            <person name="Siaut M."/>
            <person name="Stanley M."/>
            <person name="Sussman M.R."/>
            <person name="Taylor A.R."/>
            <person name="Vardi A."/>
            <person name="von Dassow P."/>
            <person name="Vyverman W."/>
            <person name="Willis A."/>
            <person name="Wyrwicz L.S."/>
            <person name="Rokhsar D.S."/>
            <person name="Weissenbach J."/>
            <person name="Armbrust E.V."/>
            <person name="Green B.R."/>
            <person name="Van de Peer Y."/>
            <person name="Grigoriev I.V."/>
        </authorList>
    </citation>
    <scope>NUCLEOTIDE SEQUENCE [LARGE SCALE GENOMIC DNA]</scope>
    <source>
        <strain evidence="7 8">CCMP1335</strain>
    </source>
</reference>
<dbReference type="PaxDb" id="35128-Thaps37232"/>
<dbReference type="GO" id="GO:0016702">
    <property type="term" value="F:oxidoreductase activity, acting on single donors with incorporation of molecular oxygen, incorporation of two atoms of oxygen"/>
    <property type="evidence" value="ECO:0007669"/>
    <property type="project" value="UniProtKB-ARBA"/>
</dbReference>
<dbReference type="CDD" id="cd07363">
    <property type="entry name" value="45_DOPA_Dioxygenase"/>
    <property type="match status" value="1"/>
</dbReference>
<feature type="non-terminal residue" evidence="7">
    <location>
        <position position="1"/>
    </location>
</feature>
<feature type="domain" description="Extradiol ring-cleavage dioxygenase class III enzyme subunit B" evidence="6">
    <location>
        <begin position="4"/>
        <end position="199"/>
    </location>
</feature>
<comment type="cofactor">
    <cofactor evidence="1">
        <name>Zn(2+)</name>
        <dbReference type="ChEBI" id="CHEBI:29105"/>
    </cofactor>
</comment>
<evidence type="ECO:0000313" key="8">
    <source>
        <dbReference type="Proteomes" id="UP000001449"/>
    </source>
</evidence>
<dbReference type="AlphaFoldDB" id="B8CBC8"/>
<dbReference type="InterPro" id="IPR004183">
    <property type="entry name" value="Xdiol_dOase_suB"/>
</dbReference>
<dbReference type="InParanoid" id="B8CBC8"/>
<accession>B8CBC8</accession>
<dbReference type="GO" id="GO:0008198">
    <property type="term" value="F:ferrous iron binding"/>
    <property type="evidence" value="ECO:0007669"/>
    <property type="project" value="InterPro"/>
</dbReference>
<dbReference type="OMA" id="WISQVES"/>
<keyword evidence="4" id="KW-0862">Zinc</keyword>
<evidence type="ECO:0000256" key="3">
    <source>
        <dbReference type="ARBA" id="ARBA00022723"/>
    </source>
</evidence>
<dbReference type="HOGENOM" id="CLU_046582_4_2_1"/>
<dbReference type="STRING" id="35128.B8CBC8"/>
<sequence>LSTHRESDPVRITASPRHSLLFDYSGFPPESYQYKYDAAGDANLARRIQSLLKDSGIPSELDTKRGLDHGMFIPLMLMYPHADVPVVGISLHSSLDVNANMAIGKALRPLHHDGILIIGSGYSFHNLPSFFNPTQRSLQAAKDFDNWLQSTLVGRLGEDLDEKLSSWESAPGARESHPREEHLLPLFVAAAAAGTEAVGEVTFHADGGGKTEEHSVSSFRFTDLQHTFQ</sequence>
<keyword evidence="3" id="KW-0479">Metal-binding</keyword>
<gene>
    <name evidence="7" type="ORF">THAPSDRAFT_37232</name>
</gene>
<evidence type="ECO:0000259" key="6">
    <source>
        <dbReference type="Pfam" id="PF02900"/>
    </source>
</evidence>
<dbReference type="PANTHER" id="PTHR30096:SF0">
    <property type="entry name" value="4,5-DOPA DIOXYGENASE EXTRADIOL-LIKE PROTEIN"/>
    <property type="match status" value="1"/>
</dbReference>
<proteinExistence type="inferred from homology"/>
<dbReference type="InterPro" id="IPR014436">
    <property type="entry name" value="Extradiol_dOase_DODA"/>
</dbReference>
<name>B8CBC8_THAPS</name>
<evidence type="ECO:0000256" key="1">
    <source>
        <dbReference type="ARBA" id="ARBA00001947"/>
    </source>
</evidence>
<evidence type="ECO:0000256" key="5">
    <source>
        <dbReference type="ARBA" id="ARBA00023002"/>
    </source>
</evidence>
<protein>
    <recommendedName>
        <fullName evidence="6">Extradiol ring-cleavage dioxygenase class III enzyme subunit B domain-containing protein</fullName>
    </recommendedName>
</protein>
<organism evidence="7 8">
    <name type="scientific">Thalassiosira pseudonana</name>
    <name type="common">Marine diatom</name>
    <name type="synonym">Cyclotella nana</name>
    <dbReference type="NCBI Taxonomy" id="35128"/>
    <lineage>
        <taxon>Eukaryota</taxon>
        <taxon>Sar</taxon>
        <taxon>Stramenopiles</taxon>
        <taxon>Ochrophyta</taxon>
        <taxon>Bacillariophyta</taxon>
        <taxon>Coscinodiscophyceae</taxon>
        <taxon>Thalassiosirophycidae</taxon>
        <taxon>Thalassiosirales</taxon>
        <taxon>Thalassiosiraceae</taxon>
        <taxon>Thalassiosira</taxon>
    </lineage>
</organism>
<keyword evidence="8" id="KW-1185">Reference proteome</keyword>
<evidence type="ECO:0000313" key="7">
    <source>
        <dbReference type="EMBL" id="EED89296.1"/>
    </source>
</evidence>
<dbReference type="SUPFAM" id="SSF53213">
    <property type="entry name" value="LigB-like"/>
    <property type="match status" value="1"/>
</dbReference>
<dbReference type="KEGG" id="tps:THAPSDRAFT_37232"/>
<keyword evidence="5" id="KW-0560">Oxidoreductase</keyword>
<comment type="similarity">
    <text evidence="2">Belongs to the DODA-type extradiol aromatic ring-opening dioxygenase family.</text>
</comment>
<dbReference type="EMBL" id="CM000648">
    <property type="protein sequence ID" value="EED89296.1"/>
    <property type="molecule type" value="Genomic_DNA"/>
</dbReference>
<dbReference type="Gene3D" id="3.40.830.10">
    <property type="entry name" value="LigB-like"/>
    <property type="match status" value="1"/>
</dbReference>
<dbReference type="PANTHER" id="PTHR30096">
    <property type="entry name" value="4,5-DOPA DIOXYGENASE EXTRADIOL-LIKE PROTEIN"/>
    <property type="match status" value="1"/>
</dbReference>
<dbReference type="PIRSF" id="PIRSF006157">
    <property type="entry name" value="Doxgns_DODA"/>
    <property type="match status" value="1"/>
</dbReference>
<reference evidence="7 8" key="1">
    <citation type="journal article" date="2004" name="Science">
        <title>The genome of the diatom Thalassiosira pseudonana: ecology, evolution, and metabolism.</title>
        <authorList>
            <person name="Armbrust E.V."/>
            <person name="Berges J.A."/>
            <person name="Bowler C."/>
            <person name="Green B.R."/>
            <person name="Martinez D."/>
            <person name="Putnam N.H."/>
            <person name="Zhou S."/>
            <person name="Allen A.E."/>
            <person name="Apt K.E."/>
            <person name="Bechner M."/>
            <person name="Brzezinski M.A."/>
            <person name="Chaal B.K."/>
            <person name="Chiovitti A."/>
            <person name="Davis A.K."/>
            <person name="Demarest M.S."/>
            <person name="Detter J.C."/>
            <person name="Glavina T."/>
            <person name="Goodstein D."/>
            <person name="Hadi M.Z."/>
            <person name="Hellsten U."/>
            <person name="Hildebrand M."/>
            <person name="Jenkins B.D."/>
            <person name="Jurka J."/>
            <person name="Kapitonov V.V."/>
            <person name="Kroger N."/>
            <person name="Lau W.W."/>
            <person name="Lane T.W."/>
            <person name="Larimer F.W."/>
            <person name="Lippmeier J.C."/>
            <person name="Lucas S."/>
            <person name="Medina M."/>
            <person name="Montsant A."/>
            <person name="Obornik M."/>
            <person name="Parker M.S."/>
            <person name="Palenik B."/>
            <person name="Pazour G.J."/>
            <person name="Richardson P.M."/>
            <person name="Rynearson T.A."/>
            <person name="Saito M.A."/>
            <person name="Schwartz D.C."/>
            <person name="Thamatrakoln K."/>
            <person name="Valentin K."/>
            <person name="Vardi A."/>
            <person name="Wilkerson F.P."/>
            <person name="Rokhsar D.S."/>
        </authorList>
    </citation>
    <scope>NUCLEOTIDE SEQUENCE [LARGE SCALE GENOMIC DNA]</scope>
    <source>
        <strain evidence="7 8">CCMP1335</strain>
    </source>
</reference>
<dbReference type="GeneID" id="7445759"/>